<dbReference type="SUPFAM" id="SSF52833">
    <property type="entry name" value="Thioredoxin-like"/>
    <property type="match status" value="1"/>
</dbReference>
<name>A0A443K251_9RHOB</name>
<sequence>MTDITVYGRASCVQCKATTDKAAQLGLTVNYVDLDKDPDTECRLVQEGHRQLPVVQAGDHCWTGYRPDLLGKVK</sequence>
<feature type="domain" description="Glutaredoxin" evidence="1">
    <location>
        <begin position="4"/>
        <end position="60"/>
    </location>
</feature>
<dbReference type="Gene3D" id="3.40.30.10">
    <property type="entry name" value="Glutaredoxin"/>
    <property type="match status" value="1"/>
</dbReference>
<evidence type="ECO:0000313" key="2">
    <source>
        <dbReference type="EMBL" id="RWR26802.1"/>
    </source>
</evidence>
<dbReference type="RefSeq" id="WP_128233827.1">
    <property type="nucleotide sequence ID" value="NZ_SAUY01000038.1"/>
</dbReference>
<organism evidence="2 3">
    <name type="scientific">Paenirhodobacter populi</name>
    <dbReference type="NCBI Taxonomy" id="2306993"/>
    <lineage>
        <taxon>Bacteria</taxon>
        <taxon>Pseudomonadati</taxon>
        <taxon>Pseudomonadota</taxon>
        <taxon>Alphaproteobacteria</taxon>
        <taxon>Rhodobacterales</taxon>
        <taxon>Rhodobacter group</taxon>
        <taxon>Paenirhodobacter</taxon>
    </lineage>
</organism>
<evidence type="ECO:0000313" key="3">
    <source>
        <dbReference type="Proteomes" id="UP000284451"/>
    </source>
</evidence>
<gene>
    <name evidence="2" type="ORF">D2T29_19690</name>
</gene>
<dbReference type="AlphaFoldDB" id="A0A443K251"/>
<dbReference type="InterPro" id="IPR036249">
    <property type="entry name" value="Thioredoxin-like_sf"/>
</dbReference>
<comment type="caution">
    <text evidence="2">The sequence shown here is derived from an EMBL/GenBank/DDBJ whole genome shotgun (WGS) entry which is preliminary data.</text>
</comment>
<dbReference type="EMBL" id="SAUY01000038">
    <property type="protein sequence ID" value="RWR26802.1"/>
    <property type="molecule type" value="Genomic_DNA"/>
</dbReference>
<accession>A0A443K251</accession>
<dbReference type="InterPro" id="IPR002109">
    <property type="entry name" value="Glutaredoxin"/>
</dbReference>
<dbReference type="Proteomes" id="UP000284451">
    <property type="component" value="Unassembled WGS sequence"/>
</dbReference>
<reference evidence="2 3" key="1">
    <citation type="submission" date="2019-01" db="EMBL/GenBank/DDBJ databases">
        <title>Sinorhodobacter populi sp. nov. isolated from the symptomatic bark tissue of Populus euramericana canker.</title>
        <authorList>
            <person name="Xu G."/>
        </authorList>
    </citation>
    <scope>NUCLEOTIDE SEQUENCE [LARGE SCALE GENOMIC DNA]</scope>
    <source>
        <strain evidence="2 3">07D10-4-3</strain>
    </source>
</reference>
<protein>
    <submittedName>
        <fullName evidence="2">NrdH-redoxin</fullName>
    </submittedName>
</protein>
<dbReference type="CDD" id="cd02976">
    <property type="entry name" value="NrdH"/>
    <property type="match status" value="1"/>
</dbReference>
<reference evidence="2 3" key="2">
    <citation type="submission" date="2019-01" db="EMBL/GenBank/DDBJ databases">
        <authorList>
            <person name="Li Y."/>
        </authorList>
    </citation>
    <scope>NUCLEOTIDE SEQUENCE [LARGE SCALE GENOMIC DNA]</scope>
    <source>
        <strain evidence="2 3">07D10-4-3</strain>
    </source>
</reference>
<proteinExistence type="predicted"/>
<evidence type="ECO:0000259" key="1">
    <source>
        <dbReference type="Pfam" id="PF00462"/>
    </source>
</evidence>
<dbReference type="Pfam" id="PF00462">
    <property type="entry name" value="Glutaredoxin"/>
    <property type="match status" value="1"/>
</dbReference>